<evidence type="ECO:0000256" key="2">
    <source>
        <dbReference type="ARBA" id="ARBA00010400"/>
    </source>
</evidence>
<evidence type="ECO:0000313" key="6">
    <source>
        <dbReference type="Proteomes" id="UP001162029"/>
    </source>
</evidence>
<name>A0AAV0UZW4_9STRA</name>
<evidence type="ECO:0000256" key="4">
    <source>
        <dbReference type="RuleBase" id="RU367124"/>
    </source>
</evidence>
<evidence type="ECO:0000256" key="1">
    <source>
        <dbReference type="ARBA" id="ARBA00004613"/>
    </source>
</evidence>
<comment type="domain">
    <text evidence="4">The RxLR-dEER motif acts to carry the protein into the host cell cytoplasm through binding to cell surface phosphatidylinositol-3-phosphate.</text>
</comment>
<organism evidence="5 6">
    <name type="scientific">Peronospora destructor</name>
    <dbReference type="NCBI Taxonomy" id="86335"/>
    <lineage>
        <taxon>Eukaryota</taxon>
        <taxon>Sar</taxon>
        <taxon>Stramenopiles</taxon>
        <taxon>Oomycota</taxon>
        <taxon>Peronosporomycetes</taxon>
        <taxon>Peronosporales</taxon>
        <taxon>Peronosporaceae</taxon>
        <taxon>Peronospora</taxon>
    </lineage>
</organism>
<dbReference type="InterPro" id="IPR031825">
    <property type="entry name" value="RXLR"/>
</dbReference>
<keyword evidence="6" id="KW-1185">Reference proteome</keyword>
<proteinExistence type="inferred from homology"/>
<accession>A0AAV0UZW4</accession>
<dbReference type="Pfam" id="PF16810">
    <property type="entry name" value="RXLR"/>
    <property type="match status" value="1"/>
</dbReference>
<evidence type="ECO:0000313" key="5">
    <source>
        <dbReference type="EMBL" id="CAI5741528.1"/>
    </source>
</evidence>
<protein>
    <recommendedName>
        <fullName evidence="4">RxLR effector protein</fullName>
    </recommendedName>
</protein>
<evidence type="ECO:0000256" key="3">
    <source>
        <dbReference type="ARBA" id="ARBA00022525"/>
    </source>
</evidence>
<keyword evidence="3 4" id="KW-0964">Secreted</keyword>
<gene>
    <name evidence="5" type="ORF">PDE001_LOCUS7859</name>
</gene>
<dbReference type="AlphaFoldDB" id="A0AAV0UZW4"/>
<keyword evidence="4" id="KW-0732">Signal</keyword>
<sequence length="133" mass="14550">MTSVRLAYIFVVVFAATLYASGVAVSTMENSNTVSIKNTASTTDAGLDSNAQRRLRGAVKQGLTDEERGPSLNAGINKLAERLNNSWMRRIAEKMKKVKASFSKQGIDKNLLRKVLQYIKAKGGEFKTPGPKK</sequence>
<dbReference type="GO" id="GO:0005576">
    <property type="term" value="C:extracellular region"/>
    <property type="evidence" value="ECO:0007669"/>
    <property type="project" value="UniProtKB-SubCell"/>
</dbReference>
<comment type="subcellular location">
    <subcellularLocation>
        <location evidence="1 4">Secreted</location>
    </subcellularLocation>
</comment>
<reference evidence="5" key="1">
    <citation type="submission" date="2022-12" db="EMBL/GenBank/DDBJ databases">
        <authorList>
            <person name="Webb A."/>
        </authorList>
    </citation>
    <scope>NUCLEOTIDE SEQUENCE</scope>
    <source>
        <strain evidence="5">Pd1</strain>
    </source>
</reference>
<feature type="chain" id="PRO_5043097960" description="RxLR effector protein" evidence="4">
    <location>
        <begin position="23"/>
        <end position="133"/>
    </location>
</feature>
<dbReference type="Proteomes" id="UP001162029">
    <property type="component" value="Unassembled WGS sequence"/>
</dbReference>
<dbReference type="EMBL" id="CANTFM010001585">
    <property type="protein sequence ID" value="CAI5741528.1"/>
    <property type="molecule type" value="Genomic_DNA"/>
</dbReference>
<feature type="signal peptide" evidence="4">
    <location>
        <begin position="1"/>
        <end position="22"/>
    </location>
</feature>
<comment type="similarity">
    <text evidence="2 4">Belongs to the RxLR effector family.</text>
</comment>
<comment type="function">
    <text evidence="4">Effector that suppresses plant defense responses during pathogen infection.</text>
</comment>
<comment type="caution">
    <text evidence="5">The sequence shown here is derived from an EMBL/GenBank/DDBJ whole genome shotgun (WGS) entry which is preliminary data.</text>
</comment>